<keyword evidence="3" id="KW-1185">Reference proteome</keyword>
<name>A0A975L7K2_9ACTN</name>
<dbReference type="Proteomes" id="UP000682416">
    <property type="component" value="Chromosome"/>
</dbReference>
<dbReference type="EMBL" id="CP074402">
    <property type="protein sequence ID" value="QVJ00102.1"/>
    <property type="molecule type" value="Genomic_DNA"/>
</dbReference>
<dbReference type="KEGG" id="nec:KGD82_14410"/>
<sequence length="227" mass="24872">MNPTPPTPAPTVSLRERYARIADQSEEELATDLLALTPTHGGRDRAQLRHWAATALEFGRAMADSRTDTPTPPEPPITERERGGVSPHEILLAEYLHRGARSQVVVYGDALTFAQRVARAAGWSQDYTPDALRQAALAHEEAHRIMHGEPGRELRRRIDHTALRLGPLRLRGHVVGADEIAAHAYAHHRCSLRRSPLALTAAIAAALTHRNPHPPGPGPRTTPGDRP</sequence>
<gene>
    <name evidence="2" type="ORF">KGD82_14410</name>
</gene>
<proteinExistence type="predicted"/>
<evidence type="ECO:0000256" key="1">
    <source>
        <dbReference type="SAM" id="MobiDB-lite"/>
    </source>
</evidence>
<evidence type="ECO:0000313" key="2">
    <source>
        <dbReference type="EMBL" id="QVJ00102.1"/>
    </source>
</evidence>
<protein>
    <submittedName>
        <fullName evidence="2">Uncharacterized protein</fullName>
    </submittedName>
</protein>
<feature type="region of interest" description="Disordered" evidence="1">
    <location>
        <begin position="61"/>
        <end position="84"/>
    </location>
</feature>
<organism evidence="2 3">
    <name type="scientific">Nocardiopsis eucommiae</name>
    <dbReference type="NCBI Taxonomy" id="2831970"/>
    <lineage>
        <taxon>Bacteria</taxon>
        <taxon>Bacillati</taxon>
        <taxon>Actinomycetota</taxon>
        <taxon>Actinomycetes</taxon>
        <taxon>Streptosporangiales</taxon>
        <taxon>Nocardiopsidaceae</taxon>
        <taxon>Nocardiopsis</taxon>
    </lineage>
</organism>
<dbReference type="AlphaFoldDB" id="A0A975L7K2"/>
<dbReference type="RefSeq" id="WP_431869598.1">
    <property type="nucleotide sequence ID" value="NZ_CBDRIY010000011.1"/>
</dbReference>
<feature type="region of interest" description="Disordered" evidence="1">
    <location>
        <begin position="206"/>
        <end position="227"/>
    </location>
</feature>
<evidence type="ECO:0000313" key="3">
    <source>
        <dbReference type="Proteomes" id="UP000682416"/>
    </source>
</evidence>
<accession>A0A975L7K2</accession>
<reference evidence="2" key="1">
    <citation type="submission" date="2021-05" db="EMBL/GenBank/DDBJ databases">
        <authorList>
            <person name="Kaiqin L."/>
            <person name="Jian G."/>
        </authorList>
    </citation>
    <scope>NUCLEOTIDE SEQUENCE</scope>
    <source>
        <strain evidence="2">HDS5</strain>
    </source>
</reference>